<evidence type="ECO:0000313" key="16">
    <source>
        <dbReference type="EMBL" id="GMI51624.1"/>
    </source>
</evidence>
<evidence type="ECO:0000256" key="13">
    <source>
        <dbReference type="ARBA" id="ARBA00023315"/>
    </source>
</evidence>
<dbReference type="EMBL" id="BRYB01006196">
    <property type="protein sequence ID" value="GMI51624.1"/>
    <property type="molecule type" value="Genomic_DNA"/>
</dbReference>
<evidence type="ECO:0000256" key="4">
    <source>
        <dbReference type="ARBA" id="ARBA00022516"/>
    </source>
</evidence>
<dbReference type="Proteomes" id="UP001165060">
    <property type="component" value="Unassembled WGS sequence"/>
</dbReference>
<reference evidence="16 17" key="1">
    <citation type="journal article" date="2023" name="Commun. Biol.">
        <title>Genome analysis of Parmales, the sister group of diatoms, reveals the evolutionary specialization of diatoms from phago-mixotrophs to photoautotrophs.</title>
        <authorList>
            <person name="Ban H."/>
            <person name="Sato S."/>
            <person name="Yoshikawa S."/>
            <person name="Yamada K."/>
            <person name="Nakamura Y."/>
            <person name="Ichinomiya M."/>
            <person name="Sato N."/>
            <person name="Blanc-Mathieu R."/>
            <person name="Endo H."/>
            <person name="Kuwata A."/>
            <person name="Ogata H."/>
        </authorList>
    </citation>
    <scope>NUCLEOTIDE SEQUENCE [LARGE SCALE GENOMIC DNA]</scope>
</reference>
<feature type="domain" description="EF-hand" evidence="15">
    <location>
        <begin position="441"/>
        <end position="476"/>
    </location>
</feature>
<feature type="domain" description="EF-hand" evidence="15">
    <location>
        <begin position="404"/>
        <end position="439"/>
    </location>
</feature>
<dbReference type="PANTHER" id="PTHR23063:SF52">
    <property type="entry name" value="LYSOPHOSPHATIDYLCHOLINE ACYLTRANSFERASE"/>
    <property type="match status" value="1"/>
</dbReference>
<dbReference type="PANTHER" id="PTHR23063">
    <property type="entry name" value="PHOSPHOLIPID ACYLTRANSFERASE"/>
    <property type="match status" value="1"/>
</dbReference>
<evidence type="ECO:0000256" key="5">
    <source>
        <dbReference type="ARBA" id="ARBA00022679"/>
    </source>
</evidence>
<keyword evidence="5" id="KW-0808">Transferase</keyword>
<dbReference type="SMART" id="SM00054">
    <property type="entry name" value="EFh"/>
    <property type="match status" value="3"/>
</dbReference>
<dbReference type="PROSITE" id="PS50222">
    <property type="entry name" value="EF_HAND_2"/>
    <property type="match status" value="3"/>
</dbReference>
<evidence type="ECO:0000259" key="15">
    <source>
        <dbReference type="PROSITE" id="PS50222"/>
    </source>
</evidence>
<keyword evidence="8 14" id="KW-1133">Transmembrane helix</keyword>
<dbReference type="CDD" id="cd07991">
    <property type="entry name" value="LPLAT_LPCAT1-like"/>
    <property type="match status" value="1"/>
</dbReference>
<keyword evidence="9" id="KW-0443">Lipid metabolism</keyword>
<proteinExistence type="inferred from homology"/>
<evidence type="ECO:0000256" key="3">
    <source>
        <dbReference type="ARBA" id="ARBA00008655"/>
    </source>
</evidence>
<comment type="pathway">
    <text evidence="2">Lipid metabolism; phospholipid metabolism.</text>
</comment>
<evidence type="ECO:0000256" key="7">
    <source>
        <dbReference type="ARBA" id="ARBA00022837"/>
    </source>
</evidence>
<sequence>MTTPGIAVGAWLWVELICAALVWWKLYPQTLHAHPHKEADVSHASLPAARSNRTYSDQLHTSYIDAVNSEEKNPFVNDTKYLTEGQRAKIAIMTVTVLPVRVALSLAILLITAVYAKLATIGMPPNAGLKEPISPLRTALAQPLRLLLRSLLFVWGFHWVHQKGKKASAREAPVIAPNHICFVEPLALVSMNLPMSVGAYATMMFPGFSSVHRLLQNIPLEKYIEPDTVDTVYSRQWVKHQITSRCQTKGAWPQLMIFPEGTTHNQKALVAWKNGPFLPGVPVQPIVVRMNFKHHDPAWVTGGQSQLTLIHRMLCQVYNHMEIEYLPVYKPSEAESGGDWASSKLFAKNVRAKVAEAMDVPVTEHSYEDVRLAGVAAQLHLPVNDAMIEIGKAKSFLGEGVTLKTIEKHLNAFASMDVNKTGQVTFEQFAEAFDLKKEDGDYTAGSRALFDVIDHNGDGTIHFKDYLFGLALVNETPANRQQLVKLAFTSFESVPGQGLGLAEFASLVSFNPEITQQQVEQMFSAADHDGDGKISYKDFNTFVQAKPELLEVFKINFLDRSELLARKAKWRPSIKPLQEAAGGEDKVANPAVAEAPADKAANIV</sequence>
<dbReference type="InterPro" id="IPR011992">
    <property type="entry name" value="EF-hand-dom_pair"/>
</dbReference>
<comment type="similarity">
    <text evidence="3">Belongs to the 1-acyl-sn-glycerol-3-phosphate acyltransferase family.</text>
</comment>
<comment type="subcellular location">
    <subcellularLocation>
        <location evidence="1">Membrane</location>
    </subcellularLocation>
</comment>
<dbReference type="InterPro" id="IPR018247">
    <property type="entry name" value="EF_Hand_1_Ca_BS"/>
</dbReference>
<dbReference type="SMART" id="SM00563">
    <property type="entry name" value="PlsC"/>
    <property type="match status" value="1"/>
</dbReference>
<keyword evidence="6 14" id="KW-0812">Transmembrane</keyword>
<organism evidence="16 17">
    <name type="scientific">Tetraparma gracilis</name>
    <dbReference type="NCBI Taxonomy" id="2962635"/>
    <lineage>
        <taxon>Eukaryota</taxon>
        <taxon>Sar</taxon>
        <taxon>Stramenopiles</taxon>
        <taxon>Ochrophyta</taxon>
        <taxon>Bolidophyceae</taxon>
        <taxon>Parmales</taxon>
        <taxon>Triparmaceae</taxon>
        <taxon>Tetraparma</taxon>
    </lineage>
</organism>
<keyword evidence="13" id="KW-0012">Acyltransferase</keyword>
<evidence type="ECO:0000256" key="14">
    <source>
        <dbReference type="SAM" id="Phobius"/>
    </source>
</evidence>
<evidence type="ECO:0000256" key="12">
    <source>
        <dbReference type="ARBA" id="ARBA00023264"/>
    </source>
</evidence>
<protein>
    <recommendedName>
        <fullName evidence="15">EF-hand domain-containing protein</fullName>
    </recommendedName>
</protein>
<dbReference type="SUPFAM" id="SSF47473">
    <property type="entry name" value="EF-hand"/>
    <property type="match status" value="1"/>
</dbReference>
<dbReference type="Gene3D" id="1.10.238.10">
    <property type="entry name" value="EF-hand"/>
    <property type="match status" value="1"/>
</dbReference>
<dbReference type="Pfam" id="PF13833">
    <property type="entry name" value="EF-hand_8"/>
    <property type="match status" value="1"/>
</dbReference>
<keyword evidence="4" id="KW-0444">Lipid biosynthesis</keyword>
<evidence type="ECO:0000256" key="8">
    <source>
        <dbReference type="ARBA" id="ARBA00022989"/>
    </source>
</evidence>
<keyword evidence="17" id="KW-1185">Reference proteome</keyword>
<comment type="caution">
    <text evidence="16">The sequence shown here is derived from an EMBL/GenBank/DDBJ whole genome shotgun (WGS) entry which is preliminary data.</text>
</comment>
<dbReference type="InterPro" id="IPR002123">
    <property type="entry name" value="Plipid/glycerol_acylTrfase"/>
</dbReference>
<dbReference type="SUPFAM" id="SSF69593">
    <property type="entry name" value="Glycerol-3-phosphate (1)-acyltransferase"/>
    <property type="match status" value="1"/>
</dbReference>
<dbReference type="Pfam" id="PF13202">
    <property type="entry name" value="EF-hand_5"/>
    <property type="match status" value="1"/>
</dbReference>
<gene>
    <name evidence="16" type="ORF">TeGR_g3298</name>
</gene>
<evidence type="ECO:0000256" key="2">
    <source>
        <dbReference type="ARBA" id="ARBA00005074"/>
    </source>
</evidence>
<keyword evidence="7" id="KW-0106">Calcium</keyword>
<feature type="domain" description="EF-hand" evidence="15">
    <location>
        <begin position="514"/>
        <end position="549"/>
    </location>
</feature>
<evidence type="ECO:0000256" key="11">
    <source>
        <dbReference type="ARBA" id="ARBA00023209"/>
    </source>
</evidence>
<keyword evidence="11" id="KW-0594">Phospholipid biosynthesis</keyword>
<feature type="transmembrane region" description="Helical" evidence="14">
    <location>
        <begin position="6"/>
        <end position="27"/>
    </location>
</feature>
<keyword evidence="10 14" id="KW-0472">Membrane</keyword>
<evidence type="ECO:0000256" key="6">
    <source>
        <dbReference type="ARBA" id="ARBA00022692"/>
    </source>
</evidence>
<dbReference type="Pfam" id="PF01553">
    <property type="entry name" value="Acyltransferase"/>
    <property type="match status" value="1"/>
</dbReference>
<feature type="transmembrane region" description="Helical" evidence="14">
    <location>
        <begin position="90"/>
        <end position="116"/>
    </location>
</feature>
<evidence type="ECO:0000256" key="9">
    <source>
        <dbReference type="ARBA" id="ARBA00023098"/>
    </source>
</evidence>
<accession>A0ABQ6NAH3</accession>
<evidence type="ECO:0000313" key="17">
    <source>
        <dbReference type="Proteomes" id="UP001165060"/>
    </source>
</evidence>
<evidence type="ECO:0000256" key="10">
    <source>
        <dbReference type="ARBA" id="ARBA00023136"/>
    </source>
</evidence>
<dbReference type="InterPro" id="IPR002048">
    <property type="entry name" value="EF_hand_dom"/>
</dbReference>
<dbReference type="PROSITE" id="PS00018">
    <property type="entry name" value="EF_HAND_1"/>
    <property type="match status" value="1"/>
</dbReference>
<evidence type="ECO:0000256" key="1">
    <source>
        <dbReference type="ARBA" id="ARBA00004370"/>
    </source>
</evidence>
<name>A0ABQ6NAH3_9STRA</name>
<keyword evidence="12" id="KW-1208">Phospholipid metabolism</keyword>
<dbReference type="InterPro" id="IPR045252">
    <property type="entry name" value="LPCAT1-like"/>
</dbReference>